<comment type="caution">
    <text evidence="1">The sequence shown here is derived from an EMBL/GenBank/DDBJ whole genome shotgun (WGS) entry which is preliminary data.</text>
</comment>
<evidence type="ECO:0000313" key="2">
    <source>
        <dbReference type="Proteomes" id="UP001597182"/>
    </source>
</evidence>
<gene>
    <name evidence="1" type="ORF">ACFQ34_33735</name>
</gene>
<evidence type="ECO:0000313" key="1">
    <source>
        <dbReference type="EMBL" id="MFD1238264.1"/>
    </source>
</evidence>
<name>A0ABW3VW26_9PSEU</name>
<dbReference type="Proteomes" id="UP001597182">
    <property type="component" value="Unassembled WGS sequence"/>
</dbReference>
<feature type="non-terminal residue" evidence="1">
    <location>
        <position position="106"/>
    </location>
</feature>
<organism evidence="1 2">
    <name type="scientific">Pseudonocardia benzenivorans</name>
    <dbReference type="NCBI Taxonomy" id="228005"/>
    <lineage>
        <taxon>Bacteria</taxon>
        <taxon>Bacillati</taxon>
        <taxon>Actinomycetota</taxon>
        <taxon>Actinomycetes</taxon>
        <taxon>Pseudonocardiales</taxon>
        <taxon>Pseudonocardiaceae</taxon>
        <taxon>Pseudonocardia</taxon>
    </lineage>
</organism>
<accession>A0ABW3VW26</accession>
<reference evidence="2" key="1">
    <citation type="journal article" date="2019" name="Int. J. Syst. Evol. Microbiol.">
        <title>The Global Catalogue of Microorganisms (GCM) 10K type strain sequencing project: providing services to taxonomists for standard genome sequencing and annotation.</title>
        <authorList>
            <consortium name="The Broad Institute Genomics Platform"/>
            <consortium name="The Broad Institute Genome Sequencing Center for Infectious Disease"/>
            <person name="Wu L."/>
            <person name="Ma J."/>
        </authorList>
    </citation>
    <scope>NUCLEOTIDE SEQUENCE [LARGE SCALE GENOMIC DNA]</scope>
    <source>
        <strain evidence="2">CCUG 49018</strain>
    </source>
</reference>
<keyword evidence="2" id="KW-1185">Reference proteome</keyword>
<protein>
    <submittedName>
        <fullName evidence="1">Uncharacterized protein</fullName>
    </submittedName>
</protein>
<dbReference type="RefSeq" id="WP_379653463.1">
    <property type="nucleotide sequence ID" value="NZ_JBHTMB010000381.1"/>
</dbReference>
<dbReference type="EMBL" id="JBHTMB010000381">
    <property type="protein sequence ID" value="MFD1238264.1"/>
    <property type="molecule type" value="Genomic_DNA"/>
</dbReference>
<sequence length="106" mass="10975">MAVAYRSSSRTGQSDAYVSSINVPVPTGAAAGDIALVSVSRWESTNPAITAPSGFTEITQVVSGPDKIAIYWKRLTGADSGNYTFSWSGSQWALGQAMLATGVVAS</sequence>
<proteinExistence type="predicted"/>